<sequence>MSQATGRRWGSSDDVGLLAGRSRSPEEVFRRDGADLCASGVG</sequence>
<dbReference type="EMBL" id="AWSE01000195">
    <property type="protein sequence ID" value="ERH22249.1"/>
    <property type="molecule type" value="Genomic_DNA"/>
</dbReference>
<dbReference type="Proteomes" id="UP000016536">
    <property type="component" value="Unassembled WGS sequence"/>
</dbReference>
<evidence type="ECO:0000313" key="2">
    <source>
        <dbReference type="EMBL" id="ERH22249.1"/>
    </source>
</evidence>
<proteinExistence type="predicted"/>
<protein>
    <submittedName>
        <fullName evidence="2">Uncharacterized protein</fullName>
    </submittedName>
</protein>
<evidence type="ECO:0000313" key="3">
    <source>
        <dbReference type="Proteomes" id="UP000016536"/>
    </source>
</evidence>
<evidence type="ECO:0000256" key="1">
    <source>
        <dbReference type="SAM" id="MobiDB-lite"/>
    </source>
</evidence>
<dbReference type="HOGENOM" id="CLU_3246041_0_0_11"/>
<keyword evidence="3" id="KW-1185">Reference proteome</keyword>
<gene>
    <name evidence="2" type="ORF">HMPREF1979_02765</name>
</gene>
<organism evidence="2 3">
    <name type="scientific">Actinomyces johnsonii F0542</name>
    <dbReference type="NCBI Taxonomy" id="1321818"/>
    <lineage>
        <taxon>Bacteria</taxon>
        <taxon>Bacillati</taxon>
        <taxon>Actinomycetota</taxon>
        <taxon>Actinomycetes</taxon>
        <taxon>Actinomycetales</taxon>
        <taxon>Actinomycetaceae</taxon>
        <taxon>Actinomyces</taxon>
    </lineage>
</organism>
<comment type="caution">
    <text evidence="2">The sequence shown here is derived from an EMBL/GenBank/DDBJ whole genome shotgun (WGS) entry which is preliminary data.</text>
</comment>
<dbReference type="AlphaFoldDB" id="U1QK90"/>
<feature type="region of interest" description="Disordered" evidence="1">
    <location>
        <begin position="1"/>
        <end position="25"/>
    </location>
</feature>
<accession>U1QK90</accession>
<name>U1QK90_9ACTO</name>
<reference evidence="2 3" key="1">
    <citation type="submission" date="2013-08" db="EMBL/GenBank/DDBJ databases">
        <authorList>
            <person name="Weinstock G."/>
            <person name="Sodergren E."/>
            <person name="Wylie T."/>
            <person name="Fulton L."/>
            <person name="Fulton R."/>
            <person name="Fronick C."/>
            <person name="O'Laughlin M."/>
            <person name="Godfrey J."/>
            <person name="Miner T."/>
            <person name="Herter B."/>
            <person name="Appelbaum E."/>
            <person name="Cordes M."/>
            <person name="Lek S."/>
            <person name="Wollam A."/>
            <person name="Pepin K.H."/>
            <person name="Palsikar V.B."/>
            <person name="Mitreva M."/>
            <person name="Wilson R.K."/>
        </authorList>
    </citation>
    <scope>NUCLEOTIDE SEQUENCE [LARGE SCALE GENOMIC DNA]</scope>
    <source>
        <strain evidence="2 3">F0542</strain>
    </source>
</reference>